<dbReference type="Gene3D" id="3.80.10.10">
    <property type="entry name" value="Ribonuclease Inhibitor"/>
    <property type="match status" value="2"/>
</dbReference>
<dbReference type="InterPro" id="IPR055411">
    <property type="entry name" value="LRR_FXL15/At3g58940/PEG3-like"/>
</dbReference>
<gene>
    <name evidence="2" type="ORF">RJ641_017424</name>
</gene>
<dbReference type="AlphaFoldDB" id="A0AAN8V0Z3"/>
<dbReference type="Pfam" id="PF00646">
    <property type="entry name" value="F-box"/>
    <property type="match status" value="1"/>
</dbReference>
<dbReference type="InterPro" id="IPR053781">
    <property type="entry name" value="F-box_AtFBL13-like"/>
</dbReference>
<dbReference type="Gene3D" id="1.20.1280.50">
    <property type="match status" value="1"/>
</dbReference>
<dbReference type="SMART" id="SM00256">
    <property type="entry name" value="FBOX"/>
    <property type="match status" value="1"/>
</dbReference>
<dbReference type="Proteomes" id="UP001370490">
    <property type="component" value="Unassembled WGS sequence"/>
</dbReference>
<dbReference type="InterPro" id="IPR006553">
    <property type="entry name" value="Leu-rich_rpt_Cys-con_subtyp"/>
</dbReference>
<dbReference type="Pfam" id="PF24758">
    <property type="entry name" value="LRR_At5g56370"/>
    <property type="match status" value="1"/>
</dbReference>
<accession>A0AAN8V0Z3</accession>
<dbReference type="PANTHER" id="PTHR34145">
    <property type="entry name" value="OS02G0105600 PROTEIN"/>
    <property type="match status" value="1"/>
</dbReference>
<evidence type="ECO:0000313" key="2">
    <source>
        <dbReference type="EMBL" id="KAK6919002.1"/>
    </source>
</evidence>
<dbReference type="SMART" id="SM00367">
    <property type="entry name" value="LRR_CC"/>
    <property type="match status" value="4"/>
</dbReference>
<dbReference type="InterPro" id="IPR001810">
    <property type="entry name" value="F-box_dom"/>
</dbReference>
<dbReference type="InterPro" id="IPR032675">
    <property type="entry name" value="LRR_dom_sf"/>
</dbReference>
<feature type="domain" description="F-box" evidence="1">
    <location>
        <begin position="385"/>
        <end position="438"/>
    </location>
</feature>
<organism evidence="2 3">
    <name type="scientific">Dillenia turbinata</name>
    <dbReference type="NCBI Taxonomy" id="194707"/>
    <lineage>
        <taxon>Eukaryota</taxon>
        <taxon>Viridiplantae</taxon>
        <taxon>Streptophyta</taxon>
        <taxon>Embryophyta</taxon>
        <taxon>Tracheophyta</taxon>
        <taxon>Spermatophyta</taxon>
        <taxon>Magnoliopsida</taxon>
        <taxon>eudicotyledons</taxon>
        <taxon>Gunneridae</taxon>
        <taxon>Pentapetalae</taxon>
        <taxon>Dilleniales</taxon>
        <taxon>Dilleniaceae</taxon>
        <taxon>Dillenia</taxon>
    </lineage>
</organism>
<dbReference type="SUPFAM" id="SSF52047">
    <property type="entry name" value="RNI-like"/>
    <property type="match status" value="2"/>
</dbReference>
<proteinExistence type="predicted"/>
<sequence length="856" mass="98869">MTTFNASFSSRIHGSIRFALESKVKELDLRIGRYEKTEEFSLRQDVFVSNYLTTLGLTNCRLQIYETVKLPSLKRMSLIHVDFADDQWRDLISGCPKIENIYLSGCDSFRNLALSSSTIKTLEIIHCCRLKKVELEGTNLESFVYSRLGDKKCKFTISGCEKLIKLSLLGAAITDQDLHEYLSKFPHLKKLKIYNCDNLRKVEISCSELQRLELCNCGRLEHVTISTPYLFHFAYSGFSPPSFSSSNTNILEASISLNFRNMIDASWQIKFNDFIQSFRGCKITKFFCFGDMDLNFSLDGLLHPLYELNHLTIKFVCPSMFYVTLLDDIRQFAPNLETLSLISEIPRTTVKYEVPKKKEDHDSNNHIPWTMTNFGYIISKMNKEEDRISMLPDHILHHILWLLPFKSAVQTSTLSKHWKHVWDSYPFLNFDDEIFFNSGFMRPLRKNNQVKEAFVTFVHSSLARKDISDGIKKFRLHMTTAKASFTSRLHNFIKFGLDGNVQELDLRLLGTGESSIHGEFLEYRVSLPHEIFLSKHLTTLKLADCFLETYANIQLPCVKILSLKSVDFNDKKLIHLISGCPKIHTIHLEDCDHFQNLWISNSTIEYLDLINCDELSNVEVEGTNLESFVYETWDEKCEINVSACHKLKHLYLRGSTISGQSLANHLSKFPLLEKLHLKDCENLNKIDISCPNLKRLELSHCDELVEVKIAAPNLIYFEYSGRLLPSFSMSAINLHEASVSLIYKLRDTSWRVKFNEYLQNFRNCKVLTLVCCFDRDLIFWQELRDGSIQPLCELKKLTITIVQSSMDYAPLLEGLKWFAPNLESLHLLSEFPPVEVRGVDEEGSVEKFIIIQDIVQ</sequence>
<dbReference type="CDD" id="cd22160">
    <property type="entry name" value="F-box_AtFBL13-like"/>
    <property type="match status" value="1"/>
</dbReference>
<dbReference type="PANTHER" id="PTHR34145:SF28">
    <property type="entry name" value="F-BOX DOMAIN-CONTAINING PROTEIN"/>
    <property type="match status" value="1"/>
</dbReference>
<name>A0AAN8V0Z3_9MAGN</name>
<protein>
    <submittedName>
        <fullName evidence="2">F-box domain</fullName>
    </submittedName>
</protein>
<dbReference type="InterPro" id="IPR036047">
    <property type="entry name" value="F-box-like_dom_sf"/>
</dbReference>
<reference evidence="2 3" key="1">
    <citation type="submission" date="2023-12" db="EMBL/GenBank/DDBJ databases">
        <title>A high-quality genome assembly for Dillenia turbinata (Dilleniales).</title>
        <authorList>
            <person name="Chanderbali A."/>
        </authorList>
    </citation>
    <scope>NUCLEOTIDE SEQUENCE [LARGE SCALE GENOMIC DNA]</scope>
    <source>
        <strain evidence="2">LSX21</strain>
        <tissue evidence="2">Leaf</tissue>
    </source>
</reference>
<comment type="caution">
    <text evidence="2">The sequence shown here is derived from an EMBL/GenBank/DDBJ whole genome shotgun (WGS) entry which is preliminary data.</text>
</comment>
<dbReference type="EMBL" id="JBAMMX010000022">
    <property type="protein sequence ID" value="KAK6919002.1"/>
    <property type="molecule type" value="Genomic_DNA"/>
</dbReference>
<dbReference type="Pfam" id="PF23622">
    <property type="entry name" value="LRR_At1g61320_AtMIF1"/>
    <property type="match status" value="2"/>
</dbReference>
<dbReference type="InterPro" id="IPR053772">
    <property type="entry name" value="At1g61320/At1g61330-like"/>
</dbReference>
<dbReference type="PROSITE" id="PS50181">
    <property type="entry name" value="FBOX"/>
    <property type="match status" value="1"/>
</dbReference>
<keyword evidence="3" id="KW-1185">Reference proteome</keyword>
<dbReference type="SUPFAM" id="SSF81383">
    <property type="entry name" value="F-box domain"/>
    <property type="match status" value="1"/>
</dbReference>
<dbReference type="InterPro" id="IPR055357">
    <property type="entry name" value="LRR_At1g61320_AtMIF1"/>
</dbReference>
<evidence type="ECO:0000313" key="3">
    <source>
        <dbReference type="Proteomes" id="UP001370490"/>
    </source>
</evidence>
<evidence type="ECO:0000259" key="1">
    <source>
        <dbReference type="PROSITE" id="PS50181"/>
    </source>
</evidence>